<protein>
    <submittedName>
        <fullName evidence="1">Uncharacterized protein</fullName>
    </submittedName>
</protein>
<gene>
    <name evidence="1" type="ORF">JI741_09560</name>
</gene>
<sequence length="266" mass="28829">MAHLEDIQFTGRLGNVSAYRMRGSDKIILRARGGASKDQIRTSPAFATPRRYMAEFGGCSAMGARVRRALGAQKALADFNISGPINAMLKVVQKNDLVSDLGRRTITLSKNVRLLEGFSLNRRAPFDSILRTTTNVALSREMRTAHIMVPALLPGINFSPPKNYPMFRIQAVLAVVPDFAFNEDLGRYAPQAGYVNSFAPQHAVTEWNPAQSGSAETTLALHESLVPPDEGYSLMLSLGICFGVVQANGVVEQVKHAGAAKVIALC</sequence>
<dbReference type="Proteomes" id="UP000613030">
    <property type="component" value="Unassembled WGS sequence"/>
</dbReference>
<name>A0ABS1KPV7_9BACT</name>
<dbReference type="RefSeq" id="WP_202008846.1">
    <property type="nucleotide sequence ID" value="NZ_JAERRB010000003.1"/>
</dbReference>
<reference evidence="1 2" key="1">
    <citation type="submission" date="2021-01" db="EMBL/GenBank/DDBJ databases">
        <title>Chryseolinea sp. Jin1 Genome sequencing and assembly.</title>
        <authorList>
            <person name="Kim I."/>
        </authorList>
    </citation>
    <scope>NUCLEOTIDE SEQUENCE [LARGE SCALE GENOMIC DNA]</scope>
    <source>
        <strain evidence="1 2">Jin1</strain>
    </source>
</reference>
<dbReference type="EMBL" id="JAERRB010000003">
    <property type="protein sequence ID" value="MBL0741466.1"/>
    <property type="molecule type" value="Genomic_DNA"/>
</dbReference>
<proteinExistence type="predicted"/>
<organism evidence="1 2">
    <name type="scientific">Chryseolinea lacunae</name>
    <dbReference type="NCBI Taxonomy" id="2801331"/>
    <lineage>
        <taxon>Bacteria</taxon>
        <taxon>Pseudomonadati</taxon>
        <taxon>Bacteroidota</taxon>
        <taxon>Cytophagia</taxon>
        <taxon>Cytophagales</taxon>
        <taxon>Fulvivirgaceae</taxon>
        <taxon>Chryseolinea</taxon>
    </lineage>
</organism>
<comment type="caution">
    <text evidence="1">The sequence shown here is derived from an EMBL/GenBank/DDBJ whole genome shotgun (WGS) entry which is preliminary data.</text>
</comment>
<keyword evidence="2" id="KW-1185">Reference proteome</keyword>
<evidence type="ECO:0000313" key="2">
    <source>
        <dbReference type="Proteomes" id="UP000613030"/>
    </source>
</evidence>
<evidence type="ECO:0000313" key="1">
    <source>
        <dbReference type="EMBL" id="MBL0741466.1"/>
    </source>
</evidence>
<accession>A0ABS1KPV7</accession>